<sequence>MSCHTTTDRHTMHQNPAVILGCTDCHGGDPAVTAKEGQSADRELIAKAHVLPRYPVAWDWPSSATPERTYTLLNKEAPEYIRFINPGDLRVARESCGACHLGIIQASERSLMSTSAMLWGGAAYNNGILPYKRYILGEAYTREGEGASLVAPVQPDVFLTSKGLLPSLTALPAWESVAPADIFRVFERGGKVISTQFPEIGLPNNTGAIQKLDEPGRPDIRQSNRGPGTGSRIAVPLINVAKTRLNDPHLWFMGTNEQPGDYRSSGCTACHTVYANDRDAKHSGIYAKFGHTGKTATKDPTIPKEKSGHPIRHEFTRAIPSSQCMVCHMHQPNIFVNSYYGAIMWDYEADAPHMWPEKQKYPTDAEARKILDRNPEEAAIRGKWGDPEFLKEVSALNPKLKDTQFADYHGHGWNFRAVFKRDRKGALLDKDGREVSDEDPLKFKKAQHLTSIHLDVGMHCVDCHFAQDMHGNGHIYGEVAAAVEVDCADCHGTADKYPALRTSGPAARPGGMDMALLRTQDGRKRFEWRGGALYQRSALDPELEWKMSLVKDSVTPGHADYNSKAARAKLMKSGEAGQNGEWGPGAKDYAHGNDKMTCFSCHLSWTTSCSGCHLPIQANWKTERLHYDGGETRNFATYNPQVARDDMFQLGKHGPVKGSRIAPVRSSSALVLSSTNINRERIYIQQAPIAASGFSSQAFAPHYPHTERKTETKGCSDCHVSNAGDNNAIVAQTMLQGTGYVNFVGFNAWVGAEKHVQAVQVTEWDEPQAVIGSYLHRYAYPDWFADHEKRGARLPEAHDHASGGPASCVALRGEYLFAAEGAGGLRVYDVANIANKGVSQRIVTAPFSPLGHDTHVASKDATCVALPTNQPIAPLRNTGELMRETNQEQPFLPIYNYAVITDAVEGLIVVDVNTLADGEPRNNFLKRAATWNEGGVLTGARHLTLAGPTAYVATDAGIVVVDLADPLKPKLAAQVAMPGARASAIQFRYLFVVTAEGLRVVDVTVPAKAKRLEALVPLADARRVYVARTYAYVAAGREGLAIVDVERPEKPQLHAKFTAEGKLGDARDVIVASTNASAFAYVADGANGLKVVQLTSPESQPRFYGYSPEPRPKLVAWRETASPALSLAKGLERDRAVDESGGQIAVFGRIGSRPFTLEEQRRFYLRKDGTAWTVDDVGKPGDFRK</sequence>
<proteinExistence type="predicted"/>
<name>A0A6M4H687_9PROT</name>
<dbReference type="GO" id="GO:0016491">
    <property type="term" value="F:oxidoreductase activity"/>
    <property type="evidence" value="ECO:0007669"/>
    <property type="project" value="TreeGrafter"/>
</dbReference>
<dbReference type="InParanoid" id="A0A6M4H687"/>
<accession>A0A6M4H687</accession>
<dbReference type="SUPFAM" id="SSF48695">
    <property type="entry name" value="Multiheme cytochromes"/>
    <property type="match status" value="2"/>
</dbReference>
<keyword evidence="4" id="KW-1185">Reference proteome</keyword>
<keyword evidence="1" id="KW-0732">Signal</keyword>
<gene>
    <name evidence="3" type="ORF">DSM104440_01836</name>
</gene>
<feature type="region of interest" description="Disordered" evidence="2">
    <location>
        <begin position="204"/>
        <end position="232"/>
    </location>
</feature>
<evidence type="ECO:0000256" key="1">
    <source>
        <dbReference type="ARBA" id="ARBA00022729"/>
    </source>
</evidence>
<dbReference type="InterPro" id="IPR013211">
    <property type="entry name" value="LVIVD"/>
</dbReference>
<protein>
    <recommendedName>
        <fullName evidence="5">LVIVD repeat-containing protein</fullName>
    </recommendedName>
</protein>
<dbReference type="PANTHER" id="PTHR35038">
    <property type="entry name" value="DISSIMILATORY SULFITE REDUCTASE SIRA"/>
    <property type="match status" value="1"/>
</dbReference>
<dbReference type="InterPro" id="IPR036280">
    <property type="entry name" value="Multihaem_cyt_sf"/>
</dbReference>
<evidence type="ECO:0000313" key="4">
    <source>
        <dbReference type="Proteomes" id="UP000503096"/>
    </source>
</evidence>
<organism evidence="3 4">
    <name type="scientific">Usitatibacter palustris</name>
    <dbReference type="NCBI Taxonomy" id="2732487"/>
    <lineage>
        <taxon>Bacteria</taxon>
        <taxon>Pseudomonadati</taxon>
        <taxon>Pseudomonadota</taxon>
        <taxon>Betaproteobacteria</taxon>
        <taxon>Nitrosomonadales</taxon>
        <taxon>Usitatibacteraceae</taxon>
        <taxon>Usitatibacter</taxon>
    </lineage>
</organism>
<dbReference type="Proteomes" id="UP000503096">
    <property type="component" value="Chromosome"/>
</dbReference>
<evidence type="ECO:0000313" key="3">
    <source>
        <dbReference type="EMBL" id="QJR15020.1"/>
    </source>
</evidence>
<feature type="compositionally biased region" description="Basic and acidic residues" evidence="2">
    <location>
        <begin position="211"/>
        <end position="222"/>
    </location>
</feature>
<reference evidence="3 4" key="1">
    <citation type="submission" date="2020-04" db="EMBL/GenBank/DDBJ databases">
        <title>Usitatibacter rugosus gen. nov., sp. nov. and Usitatibacter palustris sp. nov., novel members of Usitatibacteraceae fam. nov. within the order Nitrosomonadales isolated from soil.</title>
        <authorList>
            <person name="Huber K.J."/>
            <person name="Neumann-Schaal M."/>
            <person name="Geppert A."/>
            <person name="Luckner M."/>
            <person name="Wanner G."/>
            <person name="Overmann J."/>
        </authorList>
    </citation>
    <scope>NUCLEOTIDE SEQUENCE [LARGE SCALE GENOMIC DNA]</scope>
    <source>
        <strain evidence="3 4">Swamp67</strain>
    </source>
</reference>
<evidence type="ECO:0008006" key="5">
    <source>
        <dbReference type="Google" id="ProtNLM"/>
    </source>
</evidence>
<dbReference type="EMBL" id="CP053073">
    <property type="protein sequence ID" value="QJR15020.1"/>
    <property type="molecule type" value="Genomic_DNA"/>
</dbReference>
<dbReference type="KEGG" id="upl:DSM104440_01836"/>
<dbReference type="RefSeq" id="WP_212758287.1">
    <property type="nucleotide sequence ID" value="NZ_CP053073.1"/>
</dbReference>
<dbReference type="InterPro" id="IPR051829">
    <property type="entry name" value="Multiheme_Cytochr_ET"/>
</dbReference>
<dbReference type="PANTHER" id="PTHR35038:SF8">
    <property type="entry name" value="C-TYPE POLYHEME CYTOCHROME OMCC"/>
    <property type="match status" value="1"/>
</dbReference>
<evidence type="ECO:0000256" key="2">
    <source>
        <dbReference type="SAM" id="MobiDB-lite"/>
    </source>
</evidence>
<dbReference type="Pfam" id="PF08309">
    <property type="entry name" value="LVIVD"/>
    <property type="match status" value="4"/>
</dbReference>
<dbReference type="AlphaFoldDB" id="A0A6M4H687"/>